<keyword evidence="3" id="KW-0732">Signal</keyword>
<feature type="compositionally biased region" description="Polar residues" evidence="1">
    <location>
        <begin position="632"/>
        <end position="642"/>
    </location>
</feature>
<feature type="region of interest" description="Disordered" evidence="1">
    <location>
        <begin position="632"/>
        <end position="674"/>
    </location>
</feature>
<keyword evidence="2" id="KW-1133">Transmembrane helix</keyword>
<feature type="chain" id="PRO_5018039072" evidence="3">
    <location>
        <begin position="19"/>
        <end position="674"/>
    </location>
</feature>
<dbReference type="EMBL" id="RQVQ01000032">
    <property type="protein sequence ID" value="RRJ89189.1"/>
    <property type="molecule type" value="Genomic_DNA"/>
</dbReference>
<dbReference type="Pfam" id="PF20990">
    <property type="entry name" value="DUF2207_C"/>
    <property type="match status" value="2"/>
</dbReference>
<feature type="domain" description="Predicted membrane protein YciQ-like C-terminal" evidence="5">
    <location>
        <begin position="295"/>
        <end position="469"/>
    </location>
</feature>
<feature type="transmembrane region" description="Helical" evidence="2">
    <location>
        <begin position="420"/>
        <end position="442"/>
    </location>
</feature>
<evidence type="ECO:0000313" key="7">
    <source>
        <dbReference type="Proteomes" id="UP000275719"/>
    </source>
</evidence>
<feature type="domain" description="DUF2207" evidence="4">
    <location>
        <begin position="54"/>
        <end position="242"/>
    </location>
</feature>
<evidence type="ECO:0000256" key="3">
    <source>
        <dbReference type="SAM" id="SignalP"/>
    </source>
</evidence>
<feature type="signal peptide" evidence="3">
    <location>
        <begin position="1"/>
        <end position="18"/>
    </location>
</feature>
<dbReference type="RefSeq" id="WP_125019732.1">
    <property type="nucleotide sequence ID" value="NZ_RQVQ01000032.1"/>
</dbReference>
<feature type="transmembrane region" description="Helical" evidence="2">
    <location>
        <begin position="510"/>
        <end position="529"/>
    </location>
</feature>
<feature type="compositionally biased region" description="Low complexity" evidence="1">
    <location>
        <begin position="643"/>
        <end position="656"/>
    </location>
</feature>
<evidence type="ECO:0000259" key="5">
    <source>
        <dbReference type="Pfam" id="PF20990"/>
    </source>
</evidence>
<keyword evidence="7" id="KW-1185">Reference proteome</keyword>
<dbReference type="InterPro" id="IPR018702">
    <property type="entry name" value="DUF2207"/>
</dbReference>
<evidence type="ECO:0000256" key="1">
    <source>
        <dbReference type="SAM" id="MobiDB-lite"/>
    </source>
</evidence>
<dbReference type="AlphaFoldDB" id="A0A3P3W6B8"/>
<name>A0A3P3W6B8_9FLAO</name>
<feature type="transmembrane region" description="Helical" evidence="2">
    <location>
        <begin position="258"/>
        <end position="277"/>
    </location>
</feature>
<dbReference type="OrthoDB" id="9767603at2"/>
<dbReference type="Proteomes" id="UP000275719">
    <property type="component" value="Unassembled WGS sequence"/>
</dbReference>
<feature type="domain" description="Predicted membrane protein YciQ-like C-terminal" evidence="5">
    <location>
        <begin position="482"/>
        <end position="595"/>
    </location>
</feature>
<accession>A0A3P3W6B8</accession>
<feature type="transmembrane region" description="Helical" evidence="2">
    <location>
        <begin position="448"/>
        <end position="468"/>
    </location>
</feature>
<reference evidence="6 7" key="1">
    <citation type="submission" date="2018-11" db="EMBL/GenBank/DDBJ databases">
        <title>Flavobacterium sp. nov., YIM 102701-2 draft genome.</title>
        <authorList>
            <person name="Li G."/>
            <person name="Jiang Y."/>
        </authorList>
    </citation>
    <scope>NUCLEOTIDE SEQUENCE [LARGE SCALE GENOMIC DNA]</scope>
    <source>
        <strain evidence="6 7">YIM 102701-2</strain>
    </source>
</reference>
<keyword evidence="2" id="KW-0472">Membrane</keyword>
<feature type="transmembrane region" description="Helical" evidence="2">
    <location>
        <begin position="480"/>
        <end position="504"/>
    </location>
</feature>
<dbReference type="InterPro" id="IPR048389">
    <property type="entry name" value="YciQ-like_C"/>
</dbReference>
<evidence type="ECO:0000259" key="4">
    <source>
        <dbReference type="Pfam" id="PF09972"/>
    </source>
</evidence>
<organism evidence="6 7">
    <name type="scientific">Paenimyroides tangerinum</name>
    <dbReference type="NCBI Taxonomy" id="2488728"/>
    <lineage>
        <taxon>Bacteria</taxon>
        <taxon>Pseudomonadati</taxon>
        <taxon>Bacteroidota</taxon>
        <taxon>Flavobacteriia</taxon>
        <taxon>Flavobacteriales</taxon>
        <taxon>Flavobacteriaceae</taxon>
        <taxon>Paenimyroides</taxon>
    </lineage>
</organism>
<sequence length="674" mass="75946">MKKLFLFLIFILTFVSNGQTRIEQIEHTEEEINNSSTDETNPIVDENSNNDYEKILNYKVDIVVNTNSSLEVTETIKVNSKGNNISRGIFRTFPTKRNLNNQSYKVKYNIISIKRDGEKDGYHKETSPEYLKIYIGKEDVILDPGIYTYEIKYEVNKQIGFFDSYDELYWNVNGTDWDFDIDEVEATVHLPNGADILQNACYTGKYGSNDKNCNSKQINETTMVWNAKNLNSKEGLTIAVGFKKGIVFPPPPPGFLEIYGITILLIIAFAYLSYYCYNLWKEHGIDPEKPTVYPQFSPPNNLSPAGVSYYHYEKNRKNNITATLVNLAVKKYIKIEEINNKKYFGLSTHKAFVLTKLKDEKVNNLPEEEFYLMKNLFRSSISVTIDGEYQSKISTAFINYDSSLSKQFEPLLKSGRNLNLLLKPMILFLTIFLLSFIISSYLADSDLLNLSVILLFSTGIPVAILYVIRKKTQHLGIGCVQIIIALMIFGNLITLLFIVLNTVFDSSVNLGLRATFIFFLFGIIGMFLMRKIIKQPPLERLQIQSDIEGFKMYLAAAEIEQIQFHNAPDITPDIFEKYLPYAIIFDVSDIWGRKFNALLQKSQINYQPDWYSGSPFDTIRFGSAIGSSLTETFNSTSTQPRESSGSYSGGSSSSGSSGSGSSGGGGGGGGGGGW</sequence>
<evidence type="ECO:0000256" key="2">
    <source>
        <dbReference type="SAM" id="Phobius"/>
    </source>
</evidence>
<dbReference type="Pfam" id="PF09972">
    <property type="entry name" value="DUF2207"/>
    <property type="match status" value="1"/>
</dbReference>
<proteinExistence type="predicted"/>
<keyword evidence="2" id="KW-0812">Transmembrane</keyword>
<feature type="compositionally biased region" description="Gly residues" evidence="1">
    <location>
        <begin position="657"/>
        <end position="674"/>
    </location>
</feature>
<comment type="caution">
    <text evidence="6">The sequence shown here is derived from an EMBL/GenBank/DDBJ whole genome shotgun (WGS) entry which is preliminary data.</text>
</comment>
<protein>
    <submittedName>
        <fullName evidence="6">DUF2207 domain-containing protein</fullName>
    </submittedName>
</protein>
<gene>
    <name evidence="6" type="ORF">EG240_12525</name>
</gene>
<evidence type="ECO:0000313" key="6">
    <source>
        <dbReference type="EMBL" id="RRJ89189.1"/>
    </source>
</evidence>